<keyword evidence="2" id="KW-0812">Transmembrane</keyword>
<feature type="region of interest" description="Disordered" evidence="1">
    <location>
        <begin position="196"/>
        <end position="242"/>
    </location>
</feature>
<sequence length="435" mass="45907">MSRLAPRTLCVVAVVLLATVLGAAAPGAAQSTQTVAGTQLAPDDVSLRIDIRENTSAVWEVEYRILLDDENATSAFESVKEDAQNNETQFTSEFHDRMDATARTAANATGREMDVRNVSVTVSRQQLPQEYGVVTYRFVWTNFAVVDGDGMRAGDALEGLFLDEQTSLLVTWPEGYTAEDVRPDPDDRRTRTVVWNGPFDFGSGEPSVTLTPRTDAGATTEATDDSAATTGGGGDTAGPADSGGSNPWFVGVSLLLVVAVVGGGWLFYRRGDPPFDRPRSDDGDGGTATTAASSTGSAAGRSELTGAADEGEESTDEATADAEAGGGSETTPTEGETTGTAEAAADDAGADDAAADDTPPWEDELLSNEERVLALIEHEGGRLKQQEVAGTLDWTDAKTSQVVRKMRDEDQLDAFRLGRENVLVLPDEDGEGELV</sequence>
<name>A0A1I6HJ55_9EURY</name>
<dbReference type="STRING" id="553469.SAMN04487947_2132"/>
<evidence type="ECO:0000313" key="6">
    <source>
        <dbReference type="Proteomes" id="UP000198531"/>
    </source>
</evidence>
<evidence type="ECO:0000256" key="1">
    <source>
        <dbReference type="SAM" id="MobiDB-lite"/>
    </source>
</evidence>
<feature type="compositionally biased region" description="Acidic residues" evidence="1">
    <location>
        <begin position="344"/>
        <end position="366"/>
    </location>
</feature>
<dbReference type="EMBL" id="FOYT01000002">
    <property type="protein sequence ID" value="SFR54436.1"/>
    <property type="molecule type" value="Genomic_DNA"/>
</dbReference>
<dbReference type="OrthoDB" id="27885at2157"/>
<feature type="compositionally biased region" description="Basic and acidic residues" evidence="1">
    <location>
        <begin position="271"/>
        <end position="282"/>
    </location>
</feature>
<feature type="domain" description="DUF7345" evidence="4">
    <location>
        <begin position="48"/>
        <end position="176"/>
    </location>
</feature>
<accession>A0A1I6HJ55</accession>
<evidence type="ECO:0008006" key="7">
    <source>
        <dbReference type="Google" id="ProtNLM"/>
    </source>
</evidence>
<dbReference type="InterPro" id="IPR055767">
    <property type="entry name" value="DUF7343"/>
</dbReference>
<proteinExistence type="predicted"/>
<evidence type="ECO:0000313" key="5">
    <source>
        <dbReference type="EMBL" id="SFR54436.1"/>
    </source>
</evidence>
<protein>
    <recommendedName>
        <fullName evidence="7">IclR helix-turn-helix domain-containing protein</fullName>
    </recommendedName>
</protein>
<evidence type="ECO:0000259" key="4">
    <source>
        <dbReference type="Pfam" id="PF24036"/>
    </source>
</evidence>
<dbReference type="RefSeq" id="WP_089807429.1">
    <property type="nucleotide sequence ID" value="NZ_FOYT01000002.1"/>
</dbReference>
<feature type="compositionally biased region" description="Low complexity" evidence="1">
    <location>
        <begin position="214"/>
        <end position="229"/>
    </location>
</feature>
<feature type="compositionally biased region" description="Low complexity" evidence="1">
    <location>
        <begin position="287"/>
        <end position="300"/>
    </location>
</feature>
<organism evidence="5 6">
    <name type="scientific">Halogeometricum rufum</name>
    <dbReference type="NCBI Taxonomy" id="553469"/>
    <lineage>
        <taxon>Archaea</taxon>
        <taxon>Methanobacteriati</taxon>
        <taxon>Methanobacteriota</taxon>
        <taxon>Stenosarchaea group</taxon>
        <taxon>Halobacteria</taxon>
        <taxon>Halobacteriales</taxon>
        <taxon>Haloferacaceae</taxon>
        <taxon>Halogeometricum</taxon>
    </lineage>
</organism>
<reference evidence="6" key="1">
    <citation type="submission" date="2016-10" db="EMBL/GenBank/DDBJ databases">
        <authorList>
            <person name="Varghese N."/>
            <person name="Submissions S."/>
        </authorList>
    </citation>
    <scope>NUCLEOTIDE SEQUENCE [LARGE SCALE GENOMIC DNA]</scope>
    <source>
        <strain evidence="6">CGMCC 1.7736</strain>
    </source>
</reference>
<dbReference type="Proteomes" id="UP000198531">
    <property type="component" value="Unassembled WGS sequence"/>
</dbReference>
<keyword evidence="6" id="KW-1185">Reference proteome</keyword>
<keyword evidence="2" id="KW-1133">Transmembrane helix</keyword>
<evidence type="ECO:0000256" key="2">
    <source>
        <dbReference type="SAM" id="Phobius"/>
    </source>
</evidence>
<dbReference type="Pfam" id="PF24034">
    <property type="entry name" value="DUF7343"/>
    <property type="match status" value="1"/>
</dbReference>
<feature type="region of interest" description="Disordered" evidence="1">
    <location>
        <begin position="271"/>
        <end position="366"/>
    </location>
</feature>
<dbReference type="InterPro" id="IPR055769">
    <property type="entry name" value="DUF7345"/>
</dbReference>
<feature type="compositionally biased region" description="Low complexity" evidence="1">
    <location>
        <begin position="329"/>
        <end position="343"/>
    </location>
</feature>
<dbReference type="Pfam" id="PF24036">
    <property type="entry name" value="DUF7345"/>
    <property type="match status" value="1"/>
</dbReference>
<gene>
    <name evidence="5" type="ORF">SAMN04487947_2132</name>
</gene>
<keyword evidence="2" id="KW-0472">Membrane</keyword>
<feature type="compositionally biased region" description="Acidic residues" evidence="1">
    <location>
        <begin position="309"/>
        <end position="320"/>
    </location>
</feature>
<evidence type="ECO:0000259" key="3">
    <source>
        <dbReference type="Pfam" id="PF24034"/>
    </source>
</evidence>
<feature type="transmembrane region" description="Helical" evidence="2">
    <location>
        <begin position="248"/>
        <end position="268"/>
    </location>
</feature>
<feature type="domain" description="DUF7343" evidence="3">
    <location>
        <begin position="365"/>
        <end position="426"/>
    </location>
</feature>
<dbReference type="AlphaFoldDB" id="A0A1I6HJ55"/>